<keyword evidence="1" id="KW-0812">Transmembrane</keyword>
<dbReference type="AlphaFoldDB" id="A0A6N8FPB6"/>
<dbReference type="EMBL" id="WOCA01000010">
    <property type="protein sequence ID" value="MUK89308.1"/>
    <property type="molecule type" value="Genomic_DNA"/>
</dbReference>
<name>A0A6N8FPB6_9BACI</name>
<evidence type="ECO:0000313" key="3">
    <source>
        <dbReference type="Proteomes" id="UP000469125"/>
    </source>
</evidence>
<keyword evidence="1" id="KW-0472">Membrane</keyword>
<dbReference type="RefSeq" id="WP_155669281.1">
    <property type="nucleotide sequence ID" value="NZ_WOCA01000010.1"/>
</dbReference>
<evidence type="ECO:0000256" key="1">
    <source>
        <dbReference type="SAM" id="Phobius"/>
    </source>
</evidence>
<organism evidence="2 3">
    <name type="scientific">Ornithinibacillus caprae</name>
    <dbReference type="NCBI Taxonomy" id="2678566"/>
    <lineage>
        <taxon>Bacteria</taxon>
        <taxon>Bacillati</taxon>
        <taxon>Bacillota</taxon>
        <taxon>Bacilli</taxon>
        <taxon>Bacillales</taxon>
        <taxon>Bacillaceae</taxon>
        <taxon>Ornithinibacillus</taxon>
    </lineage>
</organism>
<dbReference type="Proteomes" id="UP000469125">
    <property type="component" value="Unassembled WGS sequence"/>
</dbReference>
<keyword evidence="3" id="KW-1185">Reference proteome</keyword>
<gene>
    <name evidence="2" type="ORF">GMD78_13095</name>
</gene>
<feature type="transmembrane region" description="Helical" evidence="1">
    <location>
        <begin position="16"/>
        <end position="35"/>
    </location>
</feature>
<feature type="transmembrane region" description="Helical" evidence="1">
    <location>
        <begin position="256"/>
        <end position="274"/>
    </location>
</feature>
<feature type="transmembrane region" description="Helical" evidence="1">
    <location>
        <begin position="359"/>
        <end position="381"/>
    </location>
</feature>
<accession>A0A6N8FPB6</accession>
<sequence length="384" mass="44990">MESHQFINGSFTWRELVMLIGVLATLLVGLWNVLINYTKNKKELFVNAITTERVKWMSKLRELSSEYISLTKIHNHKEAFEKDLTKRAQYLDKIVRVSSELKLHLNYKDDSDNEIITIMDEISSHVFELYDVIDLLKMTDEEKLKVLTEPSNKPFMKEMYLKALREVAKKEKIIEWDETKLIKKAPRLHSETNKQLNELFKKRYGYEGQTTLMKNIENFSSLLRVYLKNEWERVKAEAEKGNLKQHRNKTINKNSVISKISAVIAIILLTYLSSNMLDRFPDENNINSLKLYQYYLLTLYGLLIGVLLEFKSIKGIIRGHVKISWTLFPSIILLVIVLIPDYLWVTWYGKDGPWYINPLLYPGTQMSLDIIVGVLLARSFAMRN</sequence>
<protein>
    <submittedName>
        <fullName evidence="2">Uncharacterized protein</fullName>
    </submittedName>
</protein>
<keyword evidence="1" id="KW-1133">Transmembrane helix</keyword>
<feature type="transmembrane region" description="Helical" evidence="1">
    <location>
        <begin position="325"/>
        <end position="347"/>
    </location>
</feature>
<feature type="transmembrane region" description="Helical" evidence="1">
    <location>
        <begin position="294"/>
        <end position="313"/>
    </location>
</feature>
<comment type="caution">
    <text evidence="2">The sequence shown here is derived from an EMBL/GenBank/DDBJ whole genome shotgun (WGS) entry which is preliminary data.</text>
</comment>
<evidence type="ECO:0000313" key="2">
    <source>
        <dbReference type="EMBL" id="MUK89308.1"/>
    </source>
</evidence>
<reference evidence="2 3" key="1">
    <citation type="submission" date="2019-11" db="EMBL/GenBank/DDBJ databases">
        <authorList>
            <person name="Li X."/>
        </authorList>
    </citation>
    <scope>NUCLEOTIDE SEQUENCE [LARGE SCALE GENOMIC DNA]</scope>
    <source>
        <strain evidence="2 3">L9</strain>
    </source>
</reference>
<proteinExistence type="predicted"/>